<dbReference type="GO" id="GO:0046872">
    <property type="term" value="F:metal ion binding"/>
    <property type="evidence" value="ECO:0007669"/>
    <property type="project" value="UniProtKB-KW"/>
</dbReference>
<dbReference type="InterPro" id="IPR012675">
    <property type="entry name" value="Beta-grasp_dom_sf"/>
</dbReference>
<dbReference type="AlphaFoldDB" id="A0A386Z7P2"/>
<dbReference type="InterPro" id="IPR017927">
    <property type="entry name" value="FAD-bd_FR_type"/>
</dbReference>
<dbReference type="GO" id="GO:0051537">
    <property type="term" value="F:2 iron, 2 sulfur cluster binding"/>
    <property type="evidence" value="ECO:0007669"/>
    <property type="project" value="UniProtKB-KW"/>
</dbReference>
<dbReference type="SUPFAM" id="SSF63380">
    <property type="entry name" value="Riboflavin synthase domain-like"/>
    <property type="match status" value="1"/>
</dbReference>
<dbReference type="KEGG" id="nyu:D7D52_07930"/>
<keyword evidence="5" id="KW-0560">Oxidoreductase</keyword>
<dbReference type="InterPro" id="IPR039261">
    <property type="entry name" value="FNR_nucleotide-bd"/>
</dbReference>
<dbReference type="Proteomes" id="UP000267164">
    <property type="component" value="Chromosome"/>
</dbReference>
<evidence type="ECO:0000256" key="2">
    <source>
        <dbReference type="ARBA" id="ARBA00022630"/>
    </source>
</evidence>
<dbReference type="InterPro" id="IPR006058">
    <property type="entry name" value="2Fe2S_fd_BS"/>
</dbReference>
<dbReference type="InterPro" id="IPR001041">
    <property type="entry name" value="2Fe-2S_ferredoxin-type"/>
</dbReference>
<dbReference type="Gene3D" id="2.40.30.10">
    <property type="entry name" value="Translation factors"/>
    <property type="match status" value="1"/>
</dbReference>
<keyword evidence="6" id="KW-0408">Iron</keyword>
<dbReference type="Gene3D" id="3.10.20.30">
    <property type="match status" value="1"/>
</dbReference>
<organism evidence="10 11">
    <name type="scientific">Nocardia yunnanensis</name>
    <dbReference type="NCBI Taxonomy" id="2382165"/>
    <lineage>
        <taxon>Bacteria</taxon>
        <taxon>Bacillati</taxon>
        <taxon>Actinomycetota</taxon>
        <taxon>Actinomycetes</taxon>
        <taxon>Mycobacteriales</taxon>
        <taxon>Nocardiaceae</taxon>
        <taxon>Nocardia</taxon>
    </lineage>
</organism>
<name>A0A386Z7P2_9NOCA</name>
<evidence type="ECO:0000259" key="9">
    <source>
        <dbReference type="PROSITE" id="PS51384"/>
    </source>
</evidence>
<dbReference type="PROSITE" id="PS51384">
    <property type="entry name" value="FAD_FR"/>
    <property type="match status" value="1"/>
</dbReference>
<dbReference type="EMBL" id="CP032568">
    <property type="protein sequence ID" value="AYF73802.1"/>
    <property type="molecule type" value="Genomic_DNA"/>
</dbReference>
<evidence type="ECO:0000313" key="10">
    <source>
        <dbReference type="EMBL" id="AYF73802.1"/>
    </source>
</evidence>
<keyword evidence="4" id="KW-0479">Metal-binding</keyword>
<dbReference type="Gene3D" id="3.40.50.80">
    <property type="entry name" value="Nucleotide-binding domain of ferredoxin-NADP reductase (FNR) module"/>
    <property type="match status" value="1"/>
</dbReference>
<dbReference type="CDD" id="cd00207">
    <property type="entry name" value="fer2"/>
    <property type="match status" value="1"/>
</dbReference>
<dbReference type="PANTHER" id="PTHR47354:SF1">
    <property type="entry name" value="CARNITINE MONOOXYGENASE REDUCTASE SUBUNIT"/>
    <property type="match status" value="1"/>
</dbReference>
<dbReference type="Pfam" id="PF00111">
    <property type="entry name" value="Fer2"/>
    <property type="match status" value="1"/>
</dbReference>
<dbReference type="CDD" id="cd06185">
    <property type="entry name" value="PDR_like"/>
    <property type="match status" value="1"/>
</dbReference>
<sequence>MTELMVRVTGRRDVAEGVFALELAARGGGTLPDWTPGAHIDVHAGSAGVRQYSLCGDPGERWRWRIAILHEPAGRGGSAHLFRTAHPGTELRVSLPRNHFALRAAEEYLFLAGGIGITPILPMLAAATRAGARWSLHYGARTRAHLAFTGELARYDRVNLVPQNESGLLPLAALLADTTATVYCCGPAPLLDAVEAEGARRGLTVHTERFVPRRVDTGVDRAFEVRLARSGQVLRVGPGRSIVDVLEAAGVAVVTSCREGTCGSCETPVLEGEVQHRDSVLTAAERESGATLMPCVSRAVSDVLVLDL</sequence>
<reference evidence="10 11" key="1">
    <citation type="submission" date="2018-09" db="EMBL/GenBank/DDBJ databases">
        <title>Nocardia yunnanensis sp. nov., an actinomycete isolated from a soil sample.</title>
        <authorList>
            <person name="Zhang J."/>
        </authorList>
    </citation>
    <scope>NUCLEOTIDE SEQUENCE [LARGE SCALE GENOMIC DNA]</scope>
    <source>
        <strain evidence="10 11">CFHS0054</strain>
    </source>
</reference>
<keyword evidence="3" id="KW-0001">2Fe-2S</keyword>
<dbReference type="PRINTS" id="PR00409">
    <property type="entry name" value="PHDIOXRDTASE"/>
</dbReference>
<evidence type="ECO:0000313" key="11">
    <source>
        <dbReference type="Proteomes" id="UP000267164"/>
    </source>
</evidence>
<dbReference type="OrthoDB" id="502624at2"/>
<dbReference type="GO" id="GO:0016491">
    <property type="term" value="F:oxidoreductase activity"/>
    <property type="evidence" value="ECO:0007669"/>
    <property type="project" value="UniProtKB-KW"/>
</dbReference>
<evidence type="ECO:0000256" key="1">
    <source>
        <dbReference type="ARBA" id="ARBA00001974"/>
    </source>
</evidence>
<keyword evidence="11" id="KW-1185">Reference proteome</keyword>
<keyword evidence="7" id="KW-0411">Iron-sulfur</keyword>
<dbReference type="InterPro" id="IPR017938">
    <property type="entry name" value="Riboflavin_synthase-like_b-brl"/>
</dbReference>
<keyword evidence="2" id="KW-0285">Flavoprotein</keyword>
<protein>
    <submittedName>
        <fullName evidence="10">Oxidoreductase</fullName>
    </submittedName>
</protein>
<dbReference type="RefSeq" id="WP_120735728.1">
    <property type="nucleotide sequence ID" value="NZ_CP032568.1"/>
</dbReference>
<dbReference type="SUPFAM" id="SSF52343">
    <property type="entry name" value="Ferredoxin reductase-like, C-terminal NADP-linked domain"/>
    <property type="match status" value="1"/>
</dbReference>
<accession>A0A386Z7P2</accession>
<gene>
    <name evidence="10" type="ORF">D7D52_07930</name>
</gene>
<proteinExistence type="predicted"/>
<feature type="domain" description="FAD-binding FR-type" evidence="9">
    <location>
        <begin position="1"/>
        <end position="103"/>
    </location>
</feature>
<evidence type="ECO:0000259" key="8">
    <source>
        <dbReference type="PROSITE" id="PS51085"/>
    </source>
</evidence>
<evidence type="ECO:0000256" key="6">
    <source>
        <dbReference type="ARBA" id="ARBA00023004"/>
    </source>
</evidence>
<evidence type="ECO:0000256" key="7">
    <source>
        <dbReference type="ARBA" id="ARBA00023014"/>
    </source>
</evidence>
<evidence type="ECO:0000256" key="5">
    <source>
        <dbReference type="ARBA" id="ARBA00023002"/>
    </source>
</evidence>
<dbReference type="PROSITE" id="PS00197">
    <property type="entry name" value="2FE2S_FER_1"/>
    <property type="match status" value="1"/>
</dbReference>
<evidence type="ECO:0000256" key="3">
    <source>
        <dbReference type="ARBA" id="ARBA00022714"/>
    </source>
</evidence>
<comment type="cofactor">
    <cofactor evidence="1">
        <name>FAD</name>
        <dbReference type="ChEBI" id="CHEBI:57692"/>
    </cofactor>
</comment>
<evidence type="ECO:0000256" key="4">
    <source>
        <dbReference type="ARBA" id="ARBA00022723"/>
    </source>
</evidence>
<dbReference type="InterPro" id="IPR036010">
    <property type="entry name" value="2Fe-2S_ferredoxin-like_sf"/>
</dbReference>
<dbReference type="InterPro" id="IPR050415">
    <property type="entry name" value="MRET"/>
</dbReference>
<dbReference type="PANTHER" id="PTHR47354">
    <property type="entry name" value="NADH OXIDOREDUCTASE HCR"/>
    <property type="match status" value="1"/>
</dbReference>
<dbReference type="SUPFAM" id="SSF54292">
    <property type="entry name" value="2Fe-2S ferredoxin-like"/>
    <property type="match status" value="1"/>
</dbReference>
<feature type="domain" description="2Fe-2S ferredoxin-type" evidence="8">
    <location>
        <begin position="223"/>
        <end position="308"/>
    </location>
</feature>
<dbReference type="PROSITE" id="PS51085">
    <property type="entry name" value="2FE2S_FER_2"/>
    <property type="match status" value="1"/>
</dbReference>